<dbReference type="RefSeq" id="XP_031912759.1">
    <property type="nucleotide sequence ID" value="XM_032054767.1"/>
</dbReference>
<dbReference type="AlphaFoldDB" id="A0A5N6SPS0"/>
<keyword evidence="2" id="KW-1185">Reference proteome</keyword>
<proteinExistence type="predicted"/>
<name>A0A5N6SPS0_ASPPS</name>
<dbReference type="Proteomes" id="UP000325672">
    <property type="component" value="Unassembled WGS sequence"/>
</dbReference>
<evidence type="ECO:0000313" key="1">
    <source>
        <dbReference type="EMBL" id="KAE8136696.1"/>
    </source>
</evidence>
<dbReference type="GeneID" id="43638977"/>
<dbReference type="EMBL" id="ML743582">
    <property type="protein sequence ID" value="KAE8136696.1"/>
    <property type="molecule type" value="Genomic_DNA"/>
</dbReference>
<accession>A0A5N6SPS0</accession>
<protein>
    <submittedName>
        <fullName evidence="1">Uncharacterized protein</fullName>
    </submittedName>
</protein>
<gene>
    <name evidence="1" type="ORF">BDV38DRAFT_248920</name>
</gene>
<evidence type="ECO:0000313" key="2">
    <source>
        <dbReference type="Proteomes" id="UP000325672"/>
    </source>
</evidence>
<sequence length="55" mass="6206">MLITSGMEEGKFPSPGFLSIFKETCSDCCSHFNKNLLRTMNQLTPKTILLPNFHS</sequence>
<organism evidence="1 2">
    <name type="scientific">Aspergillus pseudotamarii</name>
    <dbReference type="NCBI Taxonomy" id="132259"/>
    <lineage>
        <taxon>Eukaryota</taxon>
        <taxon>Fungi</taxon>
        <taxon>Dikarya</taxon>
        <taxon>Ascomycota</taxon>
        <taxon>Pezizomycotina</taxon>
        <taxon>Eurotiomycetes</taxon>
        <taxon>Eurotiomycetidae</taxon>
        <taxon>Eurotiales</taxon>
        <taxon>Aspergillaceae</taxon>
        <taxon>Aspergillus</taxon>
        <taxon>Aspergillus subgen. Circumdati</taxon>
    </lineage>
</organism>
<reference evidence="1 2" key="1">
    <citation type="submission" date="2019-04" db="EMBL/GenBank/DDBJ databases">
        <title>Friends and foes A comparative genomics study of 23 Aspergillus species from section Flavi.</title>
        <authorList>
            <consortium name="DOE Joint Genome Institute"/>
            <person name="Kjaerbolling I."/>
            <person name="Vesth T."/>
            <person name="Frisvad J.C."/>
            <person name="Nybo J.L."/>
            <person name="Theobald S."/>
            <person name="Kildgaard S."/>
            <person name="Isbrandt T."/>
            <person name="Kuo A."/>
            <person name="Sato A."/>
            <person name="Lyhne E.K."/>
            <person name="Kogle M.E."/>
            <person name="Wiebenga A."/>
            <person name="Kun R.S."/>
            <person name="Lubbers R.J."/>
            <person name="Makela M.R."/>
            <person name="Barry K."/>
            <person name="Chovatia M."/>
            <person name="Clum A."/>
            <person name="Daum C."/>
            <person name="Haridas S."/>
            <person name="He G."/>
            <person name="LaButti K."/>
            <person name="Lipzen A."/>
            <person name="Mondo S."/>
            <person name="Riley R."/>
            <person name="Salamov A."/>
            <person name="Simmons B.A."/>
            <person name="Magnuson J.K."/>
            <person name="Henrissat B."/>
            <person name="Mortensen U.H."/>
            <person name="Larsen T.O."/>
            <person name="Devries R.P."/>
            <person name="Grigoriev I.V."/>
            <person name="Machida M."/>
            <person name="Baker S.E."/>
            <person name="Andersen M.R."/>
        </authorList>
    </citation>
    <scope>NUCLEOTIDE SEQUENCE [LARGE SCALE GENOMIC DNA]</scope>
    <source>
        <strain evidence="1 2">CBS 117625</strain>
    </source>
</reference>